<feature type="compositionally biased region" description="Basic residues" evidence="6">
    <location>
        <begin position="8"/>
        <end position="20"/>
    </location>
</feature>
<dbReference type="Proteomes" id="UP000683000">
    <property type="component" value="Unassembled WGS sequence"/>
</dbReference>
<dbReference type="InterPro" id="IPR007144">
    <property type="entry name" value="SSU_processome_Utp11"/>
</dbReference>
<evidence type="ECO:0000313" key="8">
    <source>
        <dbReference type="Proteomes" id="UP000683000"/>
    </source>
</evidence>
<evidence type="ECO:0000256" key="4">
    <source>
        <dbReference type="ARBA" id="ARBA00022552"/>
    </source>
</evidence>
<evidence type="ECO:0000256" key="3">
    <source>
        <dbReference type="ARBA" id="ARBA00008105"/>
    </source>
</evidence>
<reference evidence="7" key="1">
    <citation type="submission" date="2021-03" db="EMBL/GenBank/DDBJ databases">
        <title>Evolutionary innovations through gain and loss of genes in the ectomycorrhizal Boletales.</title>
        <authorList>
            <person name="Wu G."/>
            <person name="Miyauchi S."/>
            <person name="Morin E."/>
            <person name="Yang Z.-L."/>
            <person name="Xu J."/>
            <person name="Martin F.M."/>
        </authorList>
    </citation>
    <scope>NUCLEOTIDE SEQUENCE</scope>
    <source>
        <strain evidence="7">BR01</strain>
    </source>
</reference>
<keyword evidence="8" id="KW-1185">Reference proteome</keyword>
<feature type="compositionally biased region" description="Basic residues" evidence="6">
    <location>
        <begin position="315"/>
        <end position="325"/>
    </location>
</feature>
<keyword evidence="5" id="KW-0539">Nucleus</keyword>
<name>A0A8I2Z0D4_9AGAM</name>
<dbReference type="AlphaFoldDB" id="A0A8I2Z0D4"/>
<comment type="function">
    <text evidence="1">Involved in nucleolar processing of pre-18S ribosomal RNA.</text>
</comment>
<feature type="region of interest" description="Disordered" evidence="6">
    <location>
        <begin position="1"/>
        <end position="20"/>
    </location>
</feature>
<accession>A0A8I2Z0D4</accession>
<feature type="region of interest" description="Disordered" evidence="6">
    <location>
        <begin position="273"/>
        <end position="325"/>
    </location>
</feature>
<evidence type="ECO:0000256" key="5">
    <source>
        <dbReference type="ARBA" id="ARBA00023242"/>
    </source>
</evidence>
<proteinExistence type="inferred from homology"/>
<gene>
    <name evidence="7" type="ORF">JVT61DRAFT_5392</name>
</gene>
<dbReference type="Pfam" id="PF03998">
    <property type="entry name" value="Utp11"/>
    <property type="match status" value="1"/>
</dbReference>
<organism evidence="7 8">
    <name type="scientific">Boletus reticuloceps</name>
    <dbReference type="NCBI Taxonomy" id="495285"/>
    <lineage>
        <taxon>Eukaryota</taxon>
        <taxon>Fungi</taxon>
        <taxon>Dikarya</taxon>
        <taxon>Basidiomycota</taxon>
        <taxon>Agaricomycotina</taxon>
        <taxon>Agaricomycetes</taxon>
        <taxon>Agaricomycetidae</taxon>
        <taxon>Boletales</taxon>
        <taxon>Boletineae</taxon>
        <taxon>Boletaceae</taxon>
        <taxon>Boletoideae</taxon>
        <taxon>Boletus</taxon>
    </lineage>
</organism>
<dbReference type="PANTHER" id="PTHR12838">
    <property type="entry name" value="U3 SMALL NUCLEOLAR RNA-ASSOCIATED PROTEIN 11"/>
    <property type="match status" value="1"/>
</dbReference>
<feature type="region of interest" description="Disordered" evidence="6">
    <location>
        <begin position="188"/>
        <end position="235"/>
    </location>
</feature>
<keyword evidence="4" id="KW-0698">rRNA processing</keyword>
<dbReference type="GO" id="GO:0032040">
    <property type="term" value="C:small-subunit processome"/>
    <property type="evidence" value="ECO:0007669"/>
    <property type="project" value="InterPro"/>
</dbReference>
<dbReference type="EMBL" id="JAGFBS010000002">
    <property type="protein sequence ID" value="KAG6380997.1"/>
    <property type="molecule type" value="Genomic_DNA"/>
</dbReference>
<evidence type="ECO:0000256" key="6">
    <source>
        <dbReference type="SAM" id="MobiDB-lite"/>
    </source>
</evidence>
<protein>
    <submittedName>
        <fullName evidence="7">U3 small nucleolar RNA-associated protein 11</fullName>
    </submittedName>
</protein>
<dbReference type="OrthoDB" id="29058at2759"/>
<dbReference type="PANTHER" id="PTHR12838:SF0">
    <property type="entry name" value="U3 SMALL NUCLEOLAR RNA-ASSOCIATED PROTEIN 11-RELATED"/>
    <property type="match status" value="1"/>
</dbReference>
<feature type="compositionally biased region" description="Acidic residues" evidence="6">
    <location>
        <begin position="287"/>
        <end position="300"/>
    </location>
</feature>
<comment type="subcellular location">
    <subcellularLocation>
        <location evidence="2">Nucleus</location>
        <location evidence="2">Nucleolus</location>
    </subcellularLocation>
</comment>
<evidence type="ECO:0000256" key="1">
    <source>
        <dbReference type="ARBA" id="ARBA00004099"/>
    </source>
</evidence>
<evidence type="ECO:0000313" key="7">
    <source>
        <dbReference type="EMBL" id="KAG6380997.1"/>
    </source>
</evidence>
<comment type="caution">
    <text evidence="7">The sequence shown here is derived from an EMBL/GenBank/DDBJ whole genome shotgun (WGS) entry which is preliminary data.</text>
</comment>
<evidence type="ECO:0000256" key="2">
    <source>
        <dbReference type="ARBA" id="ARBA00004604"/>
    </source>
</evidence>
<dbReference type="GO" id="GO:0006364">
    <property type="term" value="P:rRNA processing"/>
    <property type="evidence" value="ECO:0007669"/>
    <property type="project" value="UniProtKB-KW"/>
</dbReference>
<sequence>MTSSLRNSLHRRNHKERSQLAHRAKYGVLEKHKDYVLRARDYHAKQDRIHRLKQKAANRNKDEFYFAMKKERTVEGVHVQHRGNMVMPMDMVKLLKSQDEGYIRTIKAVGLKKIDKIKRQLTDLADLVSGNVAEDSEDDEPLADAELETLRAAGVIARNRKQTRAPSKHIVFAGDAAEAQRYLEQNTVDKDANSAAPIGSGGSDLGWKTHDSVKSGRRRKKRSTVGDDPEEERDVVEVKSRKRLLKELAERLVRDTQLSYALRELEMQRLLVGKGGKKKIRGAELVKEEDDRDSPEEEDDSPQKQKSDPSVYKPRVYKWRVERKR</sequence>
<comment type="similarity">
    <text evidence="3">Belongs to the UTP11 family.</text>
</comment>